<feature type="domain" description="BTB" evidence="2">
    <location>
        <begin position="38"/>
        <end position="101"/>
    </location>
</feature>
<accession>A0AAV9GGU0</accession>
<comment type="caution">
    <text evidence="3">The sequence shown here is derived from an EMBL/GenBank/DDBJ whole genome shotgun (WGS) entry which is preliminary data.</text>
</comment>
<dbReference type="InterPro" id="IPR000210">
    <property type="entry name" value="BTB/POZ_dom"/>
</dbReference>
<evidence type="ECO:0000256" key="1">
    <source>
        <dbReference type="SAM" id="MobiDB-lite"/>
    </source>
</evidence>
<dbReference type="CDD" id="cd18186">
    <property type="entry name" value="BTB_POZ_ZBTB_KLHL-like"/>
    <property type="match status" value="1"/>
</dbReference>
<dbReference type="InterPro" id="IPR011333">
    <property type="entry name" value="SKP1/BTB/POZ_sf"/>
</dbReference>
<protein>
    <recommendedName>
        <fullName evidence="2">BTB domain-containing protein</fullName>
    </recommendedName>
</protein>
<sequence>MVGKPKNWLERDEEVTPNGLGTTIFPYLSGLFLSEKYSDLIICCRGKEFKAHRAIVCPQSSVLDAAVENSSLFTDNNTTIVTLNYDDPDMVQRLLELWYTGTYHDGTIARQQLVATRQLENAWTSSEEILQGHGCGLGEKKDGEAVVISDYDDNTNEDVEHEEEEEEDEEKDEDEGDEADNEADNDDHNDTDKDSYRSNLDSSEADSDLDDDEDMADSDIAKELKSSIEVKHPPRGGCDVLFGHLRVYLLADKYNVEPLRKLARHRFKMEAEIVYHNAPEWPLVVDELISACRGDDNDIRSIAVLLTSSMMFWDVDFDRRMKPVMLKHGAFTLDVMYRLHLASRLDT</sequence>
<dbReference type="Proteomes" id="UP001321760">
    <property type="component" value="Unassembled WGS sequence"/>
</dbReference>
<reference evidence="3" key="2">
    <citation type="submission" date="2023-05" db="EMBL/GenBank/DDBJ databases">
        <authorList>
            <consortium name="Lawrence Berkeley National Laboratory"/>
            <person name="Steindorff A."/>
            <person name="Hensen N."/>
            <person name="Bonometti L."/>
            <person name="Westerberg I."/>
            <person name="Brannstrom I.O."/>
            <person name="Guillou S."/>
            <person name="Cros-Aarteil S."/>
            <person name="Calhoun S."/>
            <person name="Haridas S."/>
            <person name="Kuo A."/>
            <person name="Mondo S."/>
            <person name="Pangilinan J."/>
            <person name="Riley R."/>
            <person name="Labutti K."/>
            <person name="Andreopoulos B."/>
            <person name="Lipzen A."/>
            <person name="Chen C."/>
            <person name="Yanf M."/>
            <person name="Daum C."/>
            <person name="Ng V."/>
            <person name="Clum A."/>
            <person name="Ohm R."/>
            <person name="Martin F."/>
            <person name="Silar P."/>
            <person name="Natvig D."/>
            <person name="Lalanne C."/>
            <person name="Gautier V."/>
            <person name="Ament-Velasquez S.L."/>
            <person name="Kruys A."/>
            <person name="Hutchinson M.I."/>
            <person name="Powell A.J."/>
            <person name="Barry K."/>
            <person name="Miller A.N."/>
            <person name="Grigoriev I.V."/>
            <person name="Debuchy R."/>
            <person name="Gladieux P."/>
            <person name="Thoren M.H."/>
            <person name="Johannesson H."/>
        </authorList>
    </citation>
    <scope>NUCLEOTIDE SEQUENCE</scope>
    <source>
        <strain evidence="3">PSN243</strain>
    </source>
</reference>
<feature type="compositionally biased region" description="Acidic residues" evidence="1">
    <location>
        <begin position="150"/>
        <end position="185"/>
    </location>
</feature>
<feature type="compositionally biased region" description="Basic and acidic residues" evidence="1">
    <location>
        <begin position="186"/>
        <end position="196"/>
    </location>
</feature>
<feature type="region of interest" description="Disordered" evidence="1">
    <location>
        <begin position="150"/>
        <end position="214"/>
    </location>
</feature>
<dbReference type="PANTHER" id="PTHR47843">
    <property type="entry name" value="BTB DOMAIN-CONTAINING PROTEIN-RELATED"/>
    <property type="match status" value="1"/>
</dbReference>
<dbReference type="EMBL" id="MU865946">
    <property type="protein sequence ID" value="KAK4447994.1"/>
    <property type="molecule type" value="Genomic_DNA"/>
</dbReference>
<dbReference type="Pfam" id="PF00651">
    <property type="entry name" value="BTB"/>
    <property type="match status" value="1"/>
</dbReference>
<evidence type="ECO:0000259" key="2">
    <source>
        <dbReference type="PROSITE" id="PS50097"/>
    </source>
</evidence>
<feature type="compositionally biased region" description="Acidic residues" evidence="1">
    <location>
        <begin position="203"/>
        <end position="214"/>
    </location>
</feature>
<dbReference type="Gene3D" id="3.30.710.10">
    <property type="entry name" value="Potassium Channel Kv1.1, Chain A"/>
    <property type="match status" value="1"/>
</dbReference>
<organism evidence="3 4">
    <name type="scientific">Podospora aff. communis PSN243</name>
    <dbReference type="NCBI Taxonomy" id="3040156"/>
    <lineage>
        <taxon>Eukaryota</taxon>
        <taxon>Fungi</taxon>
        <taxon>Dikarya</taxon>
        <taxon>Ascomycota</taxon>
        <taxon>Pezizomycotina</taxon>
        <taxon>Sordariomycetes</taxon>
        <taxon>Sordariomycetidae</taxon>
        <taxon>Sordariales</taxon>
        <taxon>Podosporaceae</taxon>
        <taxon>Podospora</taxon>
    </lineage>
</organism>
<keyword evidence="4" id="KW-1185">Reference proteome</keyword>
<dbReference type="AlphaFoldDB" id="A0AAV9GGU0"/>
<gene>
    <name evidence="3" type="ORF">QBC34DRAFT_408651</name>
</gene>
<reference evidence="3" key="1">
    <citation type="journal article" date="2023" name="Mol. Phylogenet. Evol.">
        <title>Genome-scale phylogeny and comparative genomics of the fungal order Sordariales.</title>
        <authorList>
            <person name="Hensen N."/>
            <person name="Bonometti L."/>
            <person name="Westerberg I."/>
            <person name="Brannstrom I.O."/>
            <person name="Guillou S."/>
            <person name="Cros-Aarteil S."/>
            <person name="Calhoun S."/>
            <person name="Haridas S."/>
            <person name="Kuo A."/>
            <person name="Mondo S."/>
            <person name="Pangilinan J."/>
            <person name="Riley R."/>
            <person name="LaButti K."/>
            <person name="Andreopoulos B."/>
            <person name="Lipzen A."/>
            <person name="Chen C."/>
            <person name="Yan M."/>
            <person name="Daum C."/>
            <person name="Ng V."/>
            <person name="Clum A."/>
            <person name="Steindorff A."/>
            <person name="Ohm R.A."/>
            <person name="Martin F."/>
            <person name="Silar P."/>
            <person name="Natvig D.O."/>
            <person name="Lalanne C."/>
            <person name="Gautier V."/>
            <person name="Ament-Velasquez S.L."/>
            <person name="Kruys A."/>
            <person name="Hutchinson M.I."/>
            <person name="Powell A.J."/>
            <person name="Barry K."/>
            <person name="Miller A.N."/>
            <person name="Grigoriev I.V."/>
            <person name="Debuchy R."/>
            <person name="Gladieux P."/>
            <person name="Hiltunen Thoren M."/>
            <person name="Johannesson H."/>
        </authorList>
    </citation>
    <scope>NUCLEOTIDE SEQUENCE</scope>
    <source>
        <strain evidence="3">PSN243</strain>
    </source>
</reference>
<dbReference type="PROSITE" id="PS50097">
    <property type="entry name" value="BTB"/>
    <property type="match status" value="1"/>
</dbReference>
<evidence type="ECO:0000313" key="4">
    <source>
        <dbReference type="Proteomes" id="UP001321760"/>
    </source>
</evidence>
<dbReference type="PANTHER" id="PTHR47843:SF5">
    <property type="entry name" value="BTB_POZ DOMAIN PROTEIN"/>
    <property type="match status" value="1"/>
</dbReference>
<name>A0AAV9GGU0_9PEZI</name>
<proteinExistence type="predicted"/>
<dbReference type="SUPFAM" id="SSF54695">
    <property type="entry name" value="POZ domain"/>
    <property type="match status" value="1"/>
</dbReference>
<evidence type="ECO:0000313" key="3">
    <source>
        <dbReference type="EMBL" id="KAK4447994.1"/>
    </source>
</evidence>